<proteinExistence type="inferred from homology"/>
<dbReference type="Gene3D" id="2.60.120.650">
    <property type="entry name" value="Cupin"/>
    <property type="match status" value="1"/>
</dbReference>
<dbReference type="Proteomes" id="UP001497512">
    <property type="component" value="Chromosome 14"/>
</dbReference>
<dbReference type="PANTHER" id="PTHR12461:SF102">
    <property type="entry name" value="LYSINE-SPECIFIC DEMETHYLASE JMJ31"/>
    <property type="match status" value="1"/>
</dbReference>
<protein>
    <recommendedName>
        <fullName evidence="3">JmjC domain-containing protein</fullName>
    </recommendedName>
</protein>
<evidence type="ECO:0000313" key="4">
    <source>
        <dbReference type="EMBL" id="CAK9204206.1"/>
    </source>
</evidence>
<dbReference type="Pfam" id="PF13621">
    <property type="entry name" value="Cupin_8"/>
    <property type="match status" value="1"/>
</dbReference>
<dbReference type="PROSITE" id="PS51184">
    <property type="entry name" value="JMJC"/>
    <property type="match status" value="1"/>
</dbReference>
<evidence type="ECO:0000313" key="5">
    <source>
        <dbReference type="Proteomes" id="UP001497512"/>
    </source>
</evidence>
<dbReference type="InterPro" id="IPR041667">
    <property type="entry name" value="Cupin_8"/>
</dbReference>
<dbReference type="SUPFAM" id="SSF51197">
    <property type="entry name" value="Clavaminate synthase-like"/>
    <property type="match status" value="1"/>
</dbReference>
<evidence type="ECO:0000259" key="3">
    <source>
        <dbReference type="PROSITE" id="PS51184"/>
    </source>
</evidence>
<dbReference type="PANTHER" id="PTHR12461">
    <property type="entry name" value="HYPOXIA-INDUCIBLE FACTOR 1 ALPHA INHIBITOR-RELATED"/>
    <property type="match status" value="1"/>
</dbReference>
<dbReference type="SMART" id="SM00558">
    <property type="entry name" value="JmjC"/>
    <property type="match status" value="1"/>
</dbReference>
<comment type="similarity">
    <text evidence="1">Belongs to the JARID1 histone demethylase family.</text>
</comment>
<feature type="compositionally biased region" description="Polar residues" evidence="2">
    <location>
        <begin position="392"/>
        <end position="401"/>
    </location>
</feature>
<reference evidence="4" key="1">
    <citation type="submission" date="2024-02" db="EMBL/GenBank/DDBJ databases">
        <authorList>
            <consortium name="ELIXIR-Norway"/>
            <consortium name="Elixir Norway"/>
        </authorList>
    </citation>
    <scope>NUCLEOTIDE SEQUENCE</scope>
</reference>
<accession>A0ABP0TSV6</accession>
<dbReference type="EMBL" id="OZ019906">
    <property type="protein sequence ID" value="CAK9204206.1"/>
    <property type="molecule type" value="Genomic_DNA"/>
</dbReference>
<feature type="region of interest" description="Disordered" evidence="2">
    <location>
        <begin position="368"/>
        <end position="412"/>
    </location>
</feature>
<evidence type="ECO:0000256" key="2">
    <source>
        <dbReference type="SAM" id="MobiDB-lite"/>
    </source>
</evidence>
<sequence length="602" mass="65960">MEKRNWRVRQVQALPISADLFAEIEASNVPAVFLGAVKDWPAQALWDPSKGGLQHVKDLAGSAMVQAMATTAGSNFYGDIRGHERVPISFGAFVDLAEKSLTSGMHENDQDMPMSFDEVGVTDREHYLAENTSGFQLYLAQVGIYSQDGGAFPPLAALMGDLAIPDFLAKPVQNINLWMSVNGSRSSTHYDPYQNLLCVVAGSKRVKLWPPSAAPTLYPLPIYGEASNHSAVDFVNPDLATYPRFREALEAYETVTLDVGDALFIPEGWYHQVDSANVTIAVNFWWESESSAKLGTHMDAYLLRRVLANLVDLEKEKMIKEVSKLSPLHVMALDVQASQPPDKCLQAHTLKSNNKAMGRISGEETKALATHQADQITGPAENSKTEEEFSSVRETPSSSVHGNVPHVEANPLVHGPGRRKYVVENLTATESEYLRTLVLSVSTSTLTNNKAGGTAGKHGEVSSANIDMKVSDCTLNDGVSKGFKGSRRKDCIAEIFSALDPRVLQRLMLVMVSEFPRTFEALILNGLSPAASELLTRRFEEMDTMSELGIPQAEFYEHIYSVFDNPRSAMAALLDGKESFAALALKRVMDCYLGLSCNSLPH</sequence>
<organism evidence="4 5">
    <name type="scientific">Sphagnum troendelagicum</name>
    <dbReference type="NCBI Taxonomy" id="128251"/>
    <lineage>
        <taxon>Eukaryota</taxon>
        <taxon>Viridiplantae</taxon>
        <taxon>Streptophyta</taxon>
        <taxon>Embryophyta</taxon>
        <taxon>Bryophyta</taxon>
        <taxon>Sphagnophytina</taxon>
        <taxon>Sphagnopsida</taxon>
        <taxon>Sphagnales</taxon>
        <taxon>Sphagnaceae</taxon>
        <taxon>Sphagnum</taxon>
    </lineage>
</organism>
<gene>
    <name evidence="4" type="ORF">CSSPTR1EN2_LOCUS7270</name>
</gene>
<feature type="domain" description="JmjC" evidence="3">
    <location>
        <begin position="153"/>
        <end position="301"/>
    </location>
</feature>
<name>A0ABP0TSV6_9BRYO</name>
<dbReference type="InterPro" id="IPR003347">
    <property type="entry name" value="JmjC_dom"/>
</dbReference>
<evidence type="ECO:0000256" key="1">
    <source>
        <dbReference type="ARBA" id="ARBA00006801"/>
    </source>
</evidence>
<keyword evidence="5" id="KW-1185">Reference proteome</keyword>